<evidence type="ECO:0000313" key="1">
    <source>
        <dbReference type="EMBL" id="KAG2109342.1"/>
    </source>
</evidence>
<gene>
    <name evidence="1" type="ORF">F5147DRAFT_155331</name>
</gene>
<reference evidence="1" key="1">
    <citation type="journal article" date="2020" name="New Phytol.">
        <title>Comparative genomics reveals dynamic genome evolution in host specialist ectomycorrhizal fungi.</title>
        <authorList>
            <person name="Lofgren L.A."/>
            <person name="Nguyen N.H."/>
            <person name="Vilgalys R."/>
            <person name="Ruytinx J."/>
            <person name="Liao H.L."/>
            <person name="Branco S."/>
            <person name="Kuo A."/>
            <person name="LaButti K."/>
            <person name="Lipzen A."/>
            <person name="Andreopoulos W."/>
            <person name="Pangilinan J."/>
            <person name="Riley R."/>
            <person name="Hundley H."/>
            <person name="Na H."/>
            <person name="Barry K."/>
            <person name="Grigoriev I.V."/>
            <person name="Stajich J.E."/>
            <person name="Kennedy P.G."/>
        </authorList>
    </citation>
    <scope>NUCLEOTIDE SEQUENCE</scope>
    <source>
        <strain evidence="1">FC423</strain>
    </source>
</reference>
<dbReference type="Proteomes" id="UP000823399">
    <property type="component" value="Unassembled WGS sequence"/>
</dbReference>
<dbReference type="EMBL" id="JABBWM010000024">
    <property type="protein sequence ID" value="KAG2109342.1"/>
    <property type="molecule type" value="Genomic_DNA"/>
</dbReference>
<dbReference type="AlphaFoldDB" id="A0A9P7F9K6"/>
<protein>
    <submittedName>
        <fullName evidence="1">Uncharacterized protein</fullName>
    </submittedName>
</protein>
<dbReference type="GeneID" id="64690574"/>
<proteinExistence type="predicted"/>
<evidence type="ECO:0000313" key="2">
    <source>
        <dbReference type="Proteomes" id="UP000823399"/>
    </source>
</evidence>
<comment type="caution">
    <text evidence="1">The sequence shown here is derived from an EMBL/GenBank/DDBJ whole genome shotgun (WGS) entry which is preliminary data.</text>
</comment>
<name>A0A9P7F9K6_9AGAM</name>
<keyword evidence="2" id="KW-1185">Reference proteome</keyword>
<sequence>MTGLIGFEAATITPIWECAVIPRWLPDTVDVESSYEGRPSEVRSFLRASFFRQQKFPTAIPSSKGVRHGTGRPFEGLQTCHASRETFGFPTVLTCG</sequence>
<accession>A0A9P7F9K6</accession>
<dbReference type="OrthoDB" id="2619372at2759"/>
<dbReference type="RefSeq" id="XP_041293424.1">
    <property type="nucleotide sequence ID" value="XM_041428315.1"/>
</dbReference>
<organism evidence="1 2">
    <name type="scientific">Suillus discolor</name>
    <dbReference type="NCBI Taxonomy" id="1912936"/>
    <lineage>
        <taxon>Eukaryota</taxon>
        <taxon>Fungi</taxon>
        <taxon>Dikarya</taxon>
        <taxon>Basidiomycota</taxon>
        <taxon>Agaricomycotina</taxon>
        <taxon>Agaricomycetes</taxon>
        <taxon>Agaricomycetidae</taxon>
        <taxon>Boletales</taxon>
        <taxon>Suillineae</taxon>
        <taxon>Suillaceae</taxon>
        <taxon>Suillus</taxon>
    </lineage>
</organism>